<comment type="caution">
    <text evidence="1">The sequence shown here is derived from an EMBL/GenBank/DDBJ whole genome shotgun (WGS) entry which is preliminary data.</text>
</comment>
<protein>
    <submittedName>
        <fullName evidence="1">Uncharacterized protein</fullName>
    </submittedName>
</protein>
<evidence type="ECO:0000313" key="2">
    <source>
        <dbReference type="Proteomes" id="UP000252355"/>
    </source>
</evidence>
<dbReference type="Proteomes" id="UP000252355">
    <property type="component" value="Unassembled WGS sequence"/>
</dbReference>
<proteinExistence type="predicted"/>
<evidence type="ECO:0000313" key="1">
    <source>
        <dbReference type="EMBL" id="RCK78716.1"/>
    </source>
</evidence>
<reference evidence="1 2" key="1">
    <citation type="submission" date="2018-05" db="EMBL/GenBank/DDBJ databases">
        <title>A metagenomic window into the 2 km-deep terrestrial subsurface aquifer revealed taxonomically and functionally diverse microbial community comprising novel uncultured bacterial lineages.</title>
        <authorList>
            <person name="Kadnikov V.V."/>
            <person name="Mardanov A.V."/>
            <person name="Beletsky A.V."/>
            <person name="Banks D."/>
            <person name="Pimenov N.V."/>
            <person name="Frank Y.A."/>
            <person name="Karnachuk O.V."/>
            <person name="Ravin N.V."/>
        </authorList>
    </citation>
    <scope>NUCLEOTIDE SEQUENCE [LARGE SCALE GENOMIC DNA]</scope>
    <source>
        <strain evidence="1">BY5</strain>
    </source>
</reference>
<dbReference type="AlphaFoldDB" id="A0A367ZKT4"/>
<gene>
    <name evidence="1" type="ORF">OZSIB_1243</name>
</gene>
<sequence length="60" mass="6972">MRISDKGGTLLGAFEPPLVYDVYHRQFRPKWHTISYTKTLEILSDFGGRQETPETPETLF</sequence>
<name>A0A367ZKT4_9BACT</name>
<accession>A0A367ZKT4</accession>
<organism evidence="1 2">
    <name type="scientific">Candidatus Ozemobacter sibiricus</name>
    <dbReference type="NCBI Taxonomy" id="2268124"/>
    <lineage>
        <taxon>Bacteria</taxon>
        <taxon>Candidatus Ozemobacteria</taxon>
        <taxon>Candidatus Ozemobacterales</taxon>
        <taxon>Candidatus Ozemobacteraceae</taxon>
        <taxon>Candidatus Ozemobacter</taxon>
    </lineage>
</organism>
<dbReference type="EMBL" id="QOQW01000020">
    <property type="protein sequence ID" value="RCK78716.1"/>
    <property type="molecule type" value="Genomic_DNA"/>
</dbReference>